<dbReference type="PANTHER" id="PTHR11669:SF1">
    <property type="entry name" value="REPLICATION FACTOR C SUBUNIT 3"/>
    <property type="match status" value="1"/>
</dbReference>
<dbReference type="GO" id="GO:0006271">
    <property type="term" value="P:DNA strand elongation involved in DNA replication"/>
    <property type="evidence" value="ECO:0007669"/>
    <property type="project" value="UniProtKB-ARBA"/>
</dbReference>
<evidence type="ECO:0000256" key="4">
    <source>
        <dbReference type="ARBA" id="ARBA00023242"/>
    </source>
</evidence>
<gene>
    <name evidence="12" type="ORF">HOLleu_29982</name>
</gene>
<evidence type="ECO:0000256" key="5">
    <source>
        <dbReference type="ARBA" id="ARBA00058626"/>
    </source>
</evidence>
<evidence type="ECO:0000256" key="2">
    <source>
        <dbReference type="ARBA" id="ARBA00005378"/>
    </source>
</evidence>
<dbReference type="InterPro" id="IPR027417">
    <property type="entry name" value="P-loop_NTPase"/>
</dbReference>
<dbReference type="EMBL" id="JAIZAY010000015">
    <property type="protein sequence ID" value="KAJ8027897.1"/>
    <property type="molecule type" value="Genomic_DNA"/>
</dbReference>
<comment type="caution">
    <text evidence="12">The sequence shown here is derived from an EMBL/GenBank/DDBJ whole genome shotgun (WGS) entry which is preliminary data.</text>
</comment>
<dbReference type="InterPro" id="IPR003593">
    <property type="entry name" value="AAA+_ATPase"/>
</dbReference>
<dbReference type="GO" id="GO:0003677">
    <property type="term" value="F:DNA binding"/>
    <property type="evidence" value="ECO:0007669"/>
    <property type="project" value="InterPro"/>
</dbReference>
<keyword evidence="13" id="KW-1185">Reference proteome</keyword>
<evidence type="ECO:0000256" key="7">
    <source>
        <dbReference type="ARBA" id="ARBA00070184"/>
    </source>
</evidence>
<dbReference type="SUPFAM" id="SSF52540">
    <property type="entry name" value="P-loop containing nucleoside triphosphate hydrolases"/>
    <property type="match status" value="1"/>
</dbReference>
<dbReference type="OrthoDB" id="761538at2759"/>
<dbReference type="InterPro" id="IPR008921">
    <property type="entry name" value="DNA_pol3_clamp-load_cplx_C"/>
</dbReference>
<keyword evidence="3" id="KW-0235">DNA replication</keyword>
<dbReference type="GO" id="GO:0005634">
    <property type="term" value="C:nucleus"/>
    <property type="evidence" value="ECO:0007669"/>
    <property type="project" value="UniProtKB-SubCell"/>
</dbReference>
<evidence type="ECO:0000256" key="10">
    <source>
        <dbReference type="ARBA" id="ARBA00080379"/>
    </source>
</evidence>
<dbReference type="GO" id="GO:0006281">
    <property type="term" value="P:DNA repair"/>
    <property type="evidence" value="ECO:0007669"/>
    <property type="project" value="UniProtKB-ARBA"/>
</dbReference>
<dbReference type="PANTHER" id="PTHR11669">
    <property type="entry name" value="REPLICATION FACTOR C / DNA POLYMERASE III GAMMA-TAU SUBUNIT"/>
    <property type="match status" value="1"/>
</dbReference>
<dbReference type="FunFam" id="3.40.50.300:FF:000136">
    <property type="entry name" value="Replication factor C subunit 5"/>
    <property type="match status" value="1"/>
</dbReference>
<dbReference type="Pfam" id="PF22534">
    <property type="entry name" value="RFC_C"/>
    <property type="match status" value="1"/>
</dbReference>
<dbReference type="AlphaFoldDB" id="A0A9Q1GW90"/>
<evidence type="ECO:0000259" key="11">
    <source>
        <dbReference type="SMART" id="SM00382"/>
    </source>
</evidence>
<accession>A0A9Q1GW90</accession>
<dbReference type="CDD" id="cd00009">
    <property type="entry name" value="AAA"/>
    <property type="match status" value="1"/>
</dbReference>
<evidence type="ECO:0000256" key="8">
    <source>
        <dbReference type="ARBA" id="ARBA00076818"/>
    </source>
</evidence>
<dbReference type="SUPFAM" id="SSF48019">
    <property type="entry name" value="post-AAA+ oligomerization domain-like"/>
    <property type="match status" value="1"/>
</dbReference>
<dbReference type="FunFam" id="1.20.272.10:FF:000002">
    <property type="entry name" value="Replication factor C subunit 3"/>
    <property type="match status" value="1"/>
</dbReference>
<evidence type="ECO:0000256" key="6">
    <source>
        <dbReference type="ARBA" id="ARBA00062267"/>
    </source>
</evidence>
<organism evidence="12 13">
    <name type="scientific">Holothuria leucospilota</name>
    <name type="common">Black long sea cucumber</name>
    <name type="synonym">Mertensiothuria leucospilota</name>
    <dbReference type="NCBI Taxonomy" id="206669"/>
    <lineage>
        <taxon>Eukaryota</taxon>
        <taxon>Metazoa</taxon>
        <taxon>Echinodermata</taxon>
        <taxon>Eleutherozoa</taxon>
        <taxon>Echinozoa</taxon>
        <taxon>Holothuroidea</taxon>
        <taxon>Aspidochirotacea</taxon>
        <taxon>Aspidochirotida</taxon>
        <taxon>Holothuriidae</taxon>
        <taxon>Holothuria</taxon>
    </lineage>
</organism>
<name>A0A9Q1GW90_HOLLE</name>
<protein>
    <recommendedName>
        <fullName evidence="7">Replication factor C subunit 3</fullName>
    </recommendedName>
    <alternativeName>
        <fullName evidence="9">Activator 1 38 kDa subunit</fullName>
    </alternativeName>
    <alternativeName>
        <fullName evidence="10">Activator 1 subunit 3</fullName>
    </alternativeName>
    <alternativeName>
        <fullName evidence="8">Replication factor C 38 kDa subunit</fullName>
    </alternativeName>
</protein>
<dbReference type="Pfam" id="PF13177">
    <property type="entry name" value="DNA_pol3_delta2"/>
    <property type="match status" value="1"/>
</dbReference>
<evidence type="ECO:0000256" key="1">
    <source>
        <dbReference type="ARBA" id="ARBA00004123"/>
    </source>
</evidence>
<evidence type="ECO:0000256" key="9">
    <source>
        <dbReference type="ARBA" id="ARBA00079394"/>
    </source>
</evidence>
<proteinExistence type="inferred from homology"/>
<dbReference type="SMART" id="SM00382">
    <property type="entry name" value="AAA"/>
    <property type="match status" value="1"/>
</dbReference>
<evidence type="ECO:0000256" key="3">
    <source>
        <dbReference type="ARBA" id="ARBA00022705"/>
    </source>
</evidence>
<comment type="similarity">
    <text evidence="2">Belongs to the activator 1 small subunits family.</text>
</comment>
<dbReference type="Pfam" id="PF21960">
    <property type="entry name" value="RCF1-5-like_lid"/>
    <property type="match status" value="1"/>
</dbReference>
<dbReference type="Gene3D" id="1.10.8.60">
    <property type="match status" value="1"/>
</dbReference>
<comment type="subunit">
    <text evidence="6">Subunit of the RFC complex, an heteropentameric complex consisting of a large subunit RFC1 and four small subunits RFC2, RFC3, RFC4 and RFC5; the RFC complex interacts with PCNA. Forms an heterotetrameric complex with RFC2, RFC4 and RFC5; this complex has ATPase activity but is not stimulated by PCNA. The heterotetramer of subunits RFC2, RFC3, RFC4 and RFC5 interacts with RAD17. Interacts with CNTD1; this interaction facilitates crossover formation.</text>
</comment>
<dbReference type="GO" id="GO:0003689">
    <property type="term" value="F:DNA clamp loader activity"/>
    <property type="evidence" value="ECO:0007669"/>
    <property type="project" value="TreeGrafter"/>
</dbReference>
<dbReference type="InterPro" id="IPR050238">
    <property type="entry name" value="DNA_Rep/Repair_Clamp_Loader"/>
</dbReference>
<comment type="subcellular location">
    <subcellularLocation>
        <location evidence="1">Nucleus</location>
    </subcellularLocation>
</comment>
<dbReference type="FunFam" id="1.10.8.60:FF:000030">
    <property type="entry name" value="replication factor C subunit 3"/>
    <property type="match status" value="1"/>
</dbReference>
<dbReference type="Proteomes" id="UP001152320">
    <property type="component" value="Chromosome 15"/>
</dbReference>
<comment type="function">
    <text evidence="5">Subunit of the replication factor C (RFC) complex which acts during elongation of primed DNA templates by DNA polymerases delta and epsilon, and is necessary for ATP-dependent loading of proliferating cell nuclear antigen (PCNA) onto primed DNA.</text>
</comment>
<reference evidence="12" key="1">
    <citation type="submission" date="2021-10" db="EMBL/GenBank/DDBJ databases">
        <title>Tropical sea cucumber genome reveals ecological adaptation and Cuvierian tubules defense mechanism.</title>
        <authorList>
            <person name="Chen T."/>
        </authorList>
    </citation>
    <scope>NUCLEOTIDE SEQUENCE</scope>
    <source>
        <strain evidence="12">Nanhai2018</strain>
        <tissue evidence="12">Muscle</tissue>
    </source>
</reference>
<dbReference type="Gene3D" id="1.20.272.10">
    <property type="match status" value="1"/>
</dbReference>
<evidence type="ECO:0000313" key="12">
    <source>
        <dbReference type="EMBL" id="KAJ8027897.1"/>
    </source>
</evidence>
<keyword evidence="4" id="KW-0539">Nucleus</keyword>
<dbReference type="GO" id="GO:0005663">
    <property type="term" value="C:DNA replication factor C complex"/>
    <property type="evidence" value="ECO:0007669"/>
    <property type="project" value="TreeGrafter"/>
</dbReference>
<feature type="domain" description="AAA+ ATPase" evidence="11">
    <location>
        <begin position="34"/>
        <end position="190"/>
    </location>
</feature>
<sequence>MSFWVDKHRPRALAKLDYHKEQAEKLKKLVTSGDFPHLMVYGPSGAGKKTRIMCILKELYGAGVERLRIEHQTFTTPSNRKVEISIVASNFHIEVNPSDAGIYDRIVIQELIKTTAQTQQLESGTMKDFKVVLLTEVDRLTKEAQHGLRRTMEKYTSTCRLILCCNSTSKVIPAIRSRCLGVRVAAPSEEQIAQILQNVCKKENLTLPPELAKSIASKSERNLRKALLMCEACKVQQYPFSYNQAIPEADWEVFLQETANQIVSQQSPKQLLAVRGRIYELLSHCILPDVILKGLLKELLKSCDGELKSEMSQTAAFYEHRMQQGNKAVYHLEAFVAKFMSVYKRYLEEGFEGMDF</sequence>
<dbReference type="Gene3D" id="3.40.50.300">
    <property type="entry name" value="P-loop containing nucleotide triphosphate hydrolases"/>
    <property type="match status" value="1"/>
</dbReference>
<evidence type="ECO:0000313" key="13">
    <source>
        <dbReference type="Proteomes" id="UP001152320"/>
    </source>
</evidence>